<dbReference type="InterPro" id="IPR051922">
    <property type="entry name" value="Bact_Sporulation_Assoc"/>
</dbReference>
<dbReference type="Gene3D" id="3.40.50.12090">
    <property type="match status" value="1"/>
</dbReference>
<evidence type="ECO:0000256" key="1">
    <source>
        <dbReference type="ARBA" id="ARBA00022729"/>
    </source>
</evidence>
<dbReference type="InterPro" id="IPR007253">
    <property type="entry name" value="Cell_wall-bd_2"/>
</dbReference>
<gene>
    <name evidence="3" type="ORF">P8V03_14420</name>
</gene>
<accession>A0ABU4JW08</accession>
<dbReference type="Proteomes" id="UP001281656">
    <property type="component" value="Unassembled WGS sequence"/>
</dbReference>
<proteinExistence type="predicted"/>
<keyword evidence="1 2" id="KW-0732">Signal</keyword>
<dbReference type="EMBL" id="JARUJP010000019">
    <property type="protein sequence ID" value="MDW8802345.1"/>
    <property type="molecule type" value="Genomic_DNA"/>
</dbReference>
<dbReference type="Gene3D" id="2.60.40.1220">
    <property type="match status" value="2"/>
</dbReference>
<organism evidence="3 4">
    <name type="scientific">Clostridium tanneri</name>
    <dbReference type="NCBI Taxonomy" id="3037988"/>
    <lineage>
        <taxon>Bacteria</taxon>
        <taxon>Bacillati</taxon>
        <taxon>Bacillota</taxon>
        <taxon>Clostridia</taxon>
        <taxon>Eubacteriales</taxon>
        <taxon>Clostridiaceae</taxon>
        <taxon>Clostridium</taxon>
    </lineage>
</organism>
<keyword evidence="4" id="KW-1185">Reference proteome</keyword>
<feature type="signal peptide" evidence="2">
    <location>
        <begin position="1"/>
        <end position="30"/>
    </location>
</feature>
<sequence length="1181" mass="128349">MNKRIKRGLASIALTSLVLAMALISGTVYAEQGKAIRIGETDRYATAAKIATTNWATSDNVVLVSGEGYADAISATVLAKKLNSPILLTASGTLNADTKAALTNLKTKNVYVVGGNASINQSIRDELKSNNYNLIELQGSNRYETNIAVAKKLVDLGVKADNIMLVGGEGFSDALSVAPIASSKEQILLLGSNDDDSMKSAIEFIKYNNSKVTVLGTKNVINEHIYNSLGAIERIDGGADRFETNMNVLTKFGLDLKDGQVFVANASGQGYADALVAAALAGKSAAPLVLIDTPSSKATTKALDYIKGKASKVTGINIVGGVGVISKDIEDAINLSIGNEEQVQAVEQPAVKSIYPINLNQIGIEFNAMTELYSTTDVTNYEINGSKLVPCTGGVAKESNAATIFYEDPYHAFITLAQPRKQYDKLTVKVKTGILTFDETKTIEGLSKDITVSDTEAPKLTKVAVEGNNRLRVEFSEAVNIKTLNEIKSKFKIDGESLSNYGVNSAYTQTIDMMTVDDSLYGPVGTWADKILFYLDRPISTGTHTLKVLDGDNNGALRDVAGFIFKESSSDFKVESSSTAPVIKSIVHTEGGRIYITFDKSMDVKSGTDLSNYELNGKKLSEMPGAVYCYLDEPVHDVLKVFNIPENMFHIGVNIVNISDKIKDAYGNKVASNTSTTFNNAKDNTKPTVNSVKILDRETIRVEYSKVVDFSYATNISNYKLLDNEGINITNHIKTIVSSSDPGNNNCFDIKLNKYNPDDAKDDWRLNSSKYTLTIKNMVDTATKPNRMDDYTTTLDCNDDISPKVTGVYANLSNALDKEDKVVIYFSEAMDLNTITNKDNYKFINGEGETEDLPESVTISSGGDDKSAIIEFPSNYDVKTTGTTIIDETTDITEVIVLNVKDKKGNTLDGEVYRGSINKSEVGAQVKANTLRVYYDGDDLKADFQFDKAIDEIEVNDFTLGGVKPSSVDFSGNKVTLIFNDEDEATDAEKADHPVGYANGLSNDTPTKVEVIKAQGQEAYLGIKVNAATTDETGAAIASLDDKSENKENTIYYYQAEPRTTCSDDNGVDFWTATKGVDGGKVYVTFDTIIDLDSAIDPDDFTFNSIDGTDIKADSVKIKGNTIVFNFNNTNENYSAFTNSLDVRIKNSISLRTDKDADGNYVKYTPSKDDLKSRTVIITDK</sequence>
<comment type="caution">
    <text evidence="3">The sequence shown here is derived from an EMBL/GenBank/DDBJ whole genome shotgun (WGS) entry which is preliminary data.</text>
</comment>
<name>A0ABU4JW08_9CLOT</name>
<protein>
    <submittedName>
        <fullName evidence="3">Cell wall-binding repeat-containing protein</fullName>
    </submittedName>
</protein>
<evidence type="ECO:0000313" key="4">
    <source>
        <dbReference type="Proteomes" id="UP001281656"/>
    </source>
</evidence>
<dbReference type="PANTHER" id="PTHR30032:SF8">
    <property type="entry name" value="GERMINATION-SPECIFIC N-ACETYLMURAMOYL-L-ALANINE AMIDASE"/>
    <property type="match status" value="1"/>
</dbReference>
<dbReference type="InterPro" id="IPR014755">
    <property type="entry name" value="Cu-Rt/internalin_Ig-like"/>
</dbReference>
<evidence type="ECO:0000256" key="2">
    <source>
        <dbReference type="SAM" id="SignalP"/>
    </source>
</evidence>
<evidence type="ECO:0000313" key="3">
    <source>
        <dbReference type="EMBL" id="MDW8802345.1"/>
    </source>
</evidence>
<reference evidence="3 4" key="1">
    <citation type="submission" date="2023-04" db="EMBL/GenBank/DDBJ databases">
        <title>Clostridium tannerae sp. nov., isolated from the fecal material of an alpaca.</title>
        <authorList>
            <person name="Miller S."/>
            <person name="Hendry M."/>
            <person name="King J."/>
            <person name="Sankaranarayanan K."/>
            <person name="Lawson P.A."/>
        </authorList>
    </citation>
    <scope>NUCLEOTIDE SEQUENCE [LARGE SCALE GENOMIC DNA]</scope>
    <source>
        <strain evidence="3 4">A1-XYC3</strain>
    </source>
</reference>
<dbReference type="PANTHER" id="PTHR30032">
    <property type="entry name" value="N-ACETYLMURAMOYL-L-ALANINE AMIDASE-RELATED"/>
    <property type="match status" value="1"/>
</dbReference>
<dbReference type="RefSeq" id="WP_318798704.1">
    <property type="nucleotide sequence ID" value="NZ_JARUJP010000019.1"/>
</dbReference>
<feature type="chain" id="PRO_5047140784" evidence="2">
    <location>
        <begin position="31"/>
        <end position="1181"/>
    </location>
</feature>
<dbReference type="Pfam" id="PF04122">
    <property type="entry name" value="CW_binding_2"/>
    <property type="match status" value="3"/>
</dbReference>